<feature type="transmembrane region" description="Helical" evidence="6">
    <location>
        <begin position="234"/>
        <end position="254"/>
    </location>
</feature>
<dbReference type="InterPro" id="IPR050833">
    <property type="entry name" value="Poly_Biosynth_Transport"/>
</dbReference>
<feature type="transmembrane region" description="Helical" evidence="6">
    <location>
        <begin position="107"/>
        <end position="123"/>
    </location>
</feature>
<proteinExistence type="predicted"/>
<sequence length="415" mass="47161">MRTGSLKLLVKNFSAQGLNTLLGLVFTIAGARLMSLADYGELRYMMTLLPLLMACTLPGFDSIILRKANLREQVPLRNIFYIRLVTGCVGALSVSVALYFFSPALSASLKFLLLITALLLPFFETATGYKNYLIGIGLRNQSLNLVFFSRLTSMLLFLLLGLLIYSHYLSPLWIYPSYLLAIILPTIWTFSLIARKIRHAENFFPIKWHALILPAAVSTIASLTYTYAYSMDKLWIRNLSGAQALAIYSILVMVPQELAKLCDTSFPLYYKRLFFDRNTEKRKIHIGRAFFSLLTAIVVLLLYANTFKFFSPWIFGEKYSYPFYLCLLSGMLIFGQAFEYFNSHKIFAHHGSRGQFIYTLLNLALCSIFIPIGIKLGGLSGLLLALLFKQLLLPIFYYSGVSITSKLHFDSRKFF</sequence>
<evidence type="ECO:0000256" key="5">
    <source>
        <dbReference type="ARBA" id="ARBA00023136"/>
    </source>
</evidence>
<organism evidence="7 8">
    <name type="scientific">Chromobacterium subtsugae</name>
    <dbReference type="NCBI Taxonomy" id="251747"/>
    <lineage>
        <taxon>Bacteria</taxon>
        <taxon>Pseudomonadati</taxon>
        <taxon>Pseudomonadota</taxon>
        <taxon>Betaproteobacteria</taxon>
        <taxon>Neisseriales</taxon>
        <taxon>Chromobacteriaceae</taxon>
        <taxon>Chromobacterium</taxon>
    </lineage>
</organism>
<evidence type="ECO:0000256" key="3">
    <source>
        <dbReference type="ARBA" id="ARBA00022692"/>
    </source>
</evidence>
<feature type="transmembrane region" description="Helical" evidence="6">
    <location>
        <begin position="206"/>
        <end position="228"/>
    </location>
</feature>
<feature type="transmembrane region" description="Helical" evidence="6">
    <location>
        <begin position="380"/>
        <end position="398"/>
    </location>
</feature>
<evidence type="ECO:0000256" key="2">
    <source>
        <dbReference type="ARBA" id="ARBA00022475"/>
    </source>
</evidence>
<protein>
    <submittedName>
        <fullName evidence="7">Oligosaccharide flippase family protein</fullName>
    </submittedName>
</protein>
<feature type="transmembrane region" description="Helical" evidence="6">
    <location>
        <begin position="143"/>
        <end position="166"/>
    </location>
</feature>
<feature type="transmembrane region" description="Helical" evidence="6">
    <location>
        <begin position="354"/>
        <end position="374"/>
    </location>
</feature>
<accession>A0ABS7FFS9</accession>
<keyword evidence="5 6" id="KW-0472">Membrane</keyword>
<name>A0ABS7FFS9_9NEIS</name>
<feature type="transmembrane region" description="Helical" evidence="6">
    <location>
        <begin position="42"/>
        <end position="60"/>
    </location>
</feature>
<dbReference type="RefSeq" id="WP_122983733.1">
    <property type="nucleotide sequence ID" value="NZ_CP142381.1"/>
</dbReference>
<dbReference type="Pfam" id="PF13440">
    <property type="entry name" value="Polysacc_synt_3"/>
    <property type="match status" value="1"/>
</dbReference>
<comment type="caution">
    <text evidence="7">The sequence shown here is derived from an EMBL/GenBank/DDBJ whole genome shotgun (WGS) entry which is preliminary data.</text>
</comment>
<feature type="transmembrane region" description="Helical" evidence="6">
    <location>
        <begin position="80"/>
        <end position="101"/>
    </location>
</feature>
<comment type="subcellular location">
    <subcellularLocation>
        <location evidence="1">Cell membrane</location>
        <topology evidence="1">Multi-pass membrane protein</topology>
    </subcellularLocation>
</comment>
<evidence type="ECO:0000313" key="7">
    <source>
        <dbReference type="EMBL" id="MBW8288930.1"/>
    </source>
</evidence>
<dbReference type="Proteomes" id="UP000711178">
    <property type="component" value="Unassembled WGS sequence"/>
</dbReference>
<keyword evidence="2" id="KW-1003">Cell membrane</keyword>
<gene>
    <name evidence="7" type="ORF">KIF53_14945</name>
</gene>
<feature type="transmembrane region" description="Helical" evidence="6">
    <location>
        <begin position="321"/>
        <end position="342"/>
    </location>
</feature>
<dbReference type="PANTHER" id="PTHR30250">
    <property type="entry name" value="PST FAMILY PREDICTED COLANIC ACID TRANSPORTER"/>
    <property type="match status" value="1"/>
</dbReference>
<keyword evidence="8" id="KW-1185">Reference proteome</keyword>
<feature type="transmembrane region" description="Helical" evidence="6">
    <location>
        <begin position="290"/>
        <end position="315"/>
    </location>
</feature>
<feature type="transmembrane region" description="Helical" evidence="6">
    <location>
        <begin position="172"/>
        <end position="194"/>
    </location>
</feature>
<reference evidence="7 8" key="1">
    <citation type="submission" date="2021-05" db="EMBL/GenBank/DDBJ databases">
        <title>Draft Whole Genome Sequencing Of Biosensor Chromobacterium violaceum Strain CV026 Reveals A Regulatory RNA In Chromobacterium violaceum Phenotype Regulatory Network.</title>
        <authorList>
            <person name="Hong K.W."/>
            <person name="Chan K.G."/>
            <person name="Chang C.-Y."/>
        </authorList>
    </citation>
    <scope>NUCLEOTIDE SEQUENCE [LARGE SCALE GENOMIC DNA]</scope>
    <source>
        <strain evidence="7 8">ATCC 31532</strain>
    </source>
</reference>
<evidence type="ECO:0000256" key="6">
    <source>
        <dbReference type="SAM" id="Phobius"/>
    </source>
</evidence>
<dbReference type="GeneID" id="89687619"/>
<evidence type="ECO:0000313" key="8">
    <source>
        <dbReference type="Proteomes" id="UP000711178"/>
    </source>
</evidence>
<evidence type="ECO:0000256" key="4">
    <source>
        <dbReference type="ARBA" id="ARBA00022989"/>
    </source>
</evidence>
<dbReference type="EMBL" id="JAHDTB010000013">
    <property type="protein sequence ID" value="MBW8288930.1"/>
    <property type="molecule type" value="Genomic_DNA"/>
</dbReference>
<keyword evidence="3 6" id="KW-0812">Transmembrane</keyword>
<feature type="transmembrane region" description="Helical" evidence="6">
    <location>
        <begin position="12"/>
        <end position="30"/>
    </location>
</feature>
<evidence type="ECO:0000256" key="1">
    <source>
        <dbReference type="ARBA" id="ARBA00004651"/>
    </source>
</evidence>
<keyword evidence="4 6" id="KW-1133">Transmembrane helix</keyword>
<dbReference type="PANTHER" id="PTHR30250:SF11">
    <property type="entry name" value="O-ANTIGEN TRANSPORTER-RELATED"/>
    <property type="match status" value="1"/>
</dbReference>